<sequence>MTSSFLHWLVLGLVLVCTGVRAGALQLVTEDYPPFSVVQPDGRVTGFSVELVRLLLARAELAAEPQVMPWARAFAQAQGRPDVLVFSMARLPEREALFEWVVPLTKTTLCLFSWRDRVRPLASLQAARGLQIATVNGDAGERILLEQGFTVGRELQSGTHYSLNLEKLKAGRVDLWIANRAVADHLARQAGYDPQGDLRQAYCAAPYPLYLAASLGTAPEVMARLRAAFVTLQQDGTLAELQRHWL</sequence>
<dbReference type="Gene3D" id="3.40.190.10">
    <property type="entry name" value="Periplasmic binding protein-like II"/>
    <property type="match status" value="2"/>
</dbReference>
<protein>
    <submittedName>
        <fullName evidence="2">Amino acid ABC transporter substrate-binding protein (PAAT family)</fullName>
    </submittedName>
</protein>
<evidence type="ECO:0000259" key="1">
    <source>
        <dbReference type="SMART" id="SM00062"/>
    </source>
</evidence>
<proteinExistence type="predicted"/>
<reference evidence="2 3" key="1">
    <citation type="submission" date="2018-07" db="EMBL/GenBank/DDBJ databases">
        <title>Genome sequencing of rice bacterial endophytes.</title>
        <authorList>
            <person name="Venturi V."/>
        </authorList>
    </citation>
    <scope>NUCLEOTIDE SEQUENCE [LARGE SCALE GENOMIC DNA]</scope>
    <source>
        <strain evidence="2 3">AG1002</strain>
    </source>
</reference>
<dbReference type="PANTHER" id="PTHR38834">
    <property type="entry name" value="PERIPLASMIC SUBSTRATE BINDING PROTEIN FAMILY 3"/>
    <property type="match status" value="1"/>
</dbReference>
<comment type="caution">
    <text evidence="2">The sequence shown here is derived from an EMBL/GenBank/DDBJ whole genome shotgun (WGS) entry which is preliminary data.</text>
</comment>
<dbReference type="PANTHER" id="PTHR38834:SF3">
    <property type="entry name" value="SOLUTE-BINDING PROTEIN FAMILY 3_N-TERMINAL DOMAIN-CONTAINING PROTEIN"/>
    <property type="match status" value="1"/>
</dbReference>
<organism evidence="2 3">
    <name type="scientific">Ectopseudomonas oleovorans</name>
    <name type="common">Pseudomonas oleovorans</name>
    <dbReference type="NCBI Taxonomy" id="301"/>
    <lineage>
        <taxon>Bacteria</taxon>
        <taxon>Pseudomonadati</taxon>
        <taxon>Pseudomonadota</taxon>
        <taxon>Gammaproteobacteria</taxon>
        <taxon>Pseudomonadales</taxon>
        <taxon>Pseudomonadaceae</taxon>
        <taxon>Ectopseudomonas</taxon>
    </lineage>
</organism>
<dbReference type="EMBL" id="QRDL01000004">
    <property type="protein sequence ID" value="RED02950.1"/>
    <property type="molecule type" value="Genomic_DNA"/>
</dbReference>
<dbReference type="Proteomes" id="UP000256988">
    <property type="component" value="Unassembled WGS sequence"/>
</dbReference>
<gene>
    <name evidence="2" type="ORF">DFO60_2990</name>
</gene>
<dbReference type="InterPro" id="IPR001638">
    <property type="entry name" value="Solute-binding_3/MltF_N"/>
</dbReference>
<evidence type="ECO:0000313" key="2">
    <source>
        <dbReference type="EMBL" id="RED02950.1"/>
    </source>
</evidence>
<dbReference type="Pfam" id="PF00497">
    <property type="entry name" value="SBP_bac_3"/>
    <property type="match status" value="1"/>
</dbReference>
<dbReference type="SMART" id="SM00062">
    <property type="entry name" value="PBPb"/>
    <property type="match status" value="1"/>
</dbReference>
<dbReference type="AlphaFoldDB" id="A0A3D9EL01"/>
<evidence type="ECO:0000313" key="3">
    <source>
        <dbReference type="Proteomes" id="UP000256988"/>
    </source>
</evidence>
<feature type="domain" description="Solute-binding protein family 3/N-terminal" evidence="1">
    <location>
        <begin position="24"/>
        <end position="246"/>
    </location>
</feature>
<dbReference type="SUPFAM" id="SSF53850">
    <property type="entry name" value="Periplasmic binding protein-like II"/>
    <property type="match status" value="1"/>
</dbReference>
<accession>A0A3D9EL01</accession>
<name>A0A3D9EL01_ECTOL</name>